<evidence type="ECO:0000313" key="2">
    <source>
        <dbReference type="Proteomes" id="UP000887563"/>
    </source>
</evidence>
<protein>
    <submittedName>
        <fullName evidence="3">Beta-lactamase-related domain-containing protein</fullName>
    </submittedName>
</protein>
<dbReference type="Proteomes" id="UP000887563">
    <property type="component" value="Unplaced"/>
</dbReference>
<dbReference type="AlphaFoldDB" id="A0A914NSF0"/>
<dbReference type="SUPFAM" id="SSF56601">
    <property type="entry name" value="beta-lactamase/transpeptidase-like"/>
    <property type="match status" value="1"/>
</dbReference>
<dbReference type="PANTHER" id="PTHR43319:SF4">
    <property type="entry name" value="BETA-LACTAMASE DOMAIN-CONTAINING PROTEIN 2"/>
    <property type="match status" value="1"/>
</dbReference>
<proteinExistence type="predicted"/>
<evidence type="ECO:0000313" key="3">
    <source>
        <dbReference type="WBParaSite" id="Minc3s09885g43618"/>
    </source>
</evidence>
<dbReference type="Pfam" id="PF00144">
    <property type="entry name" value="Beta-lactamase"/>
    <property type="match status" value="1"/>
</dbReference>
<dbReference type="WBParaSite" id="Minc3s09885g43618">
    <property type="protein sequence ID" value="Minc3s09885g43618"/>
    <property type="gene ID" value="Minc3s09885g43618"/>
</dbReference>
<dbReference type="InterPro" id="IPR001466">
    <property type="entry name" value="Beta-lactam-related"/>
</dbReference>
<name>A0A914NSF0_MELIC</name>
<keyword evidence="2" id="KW-1185">Reference proteome</keyword>
<reference evidence="3" key="1">
    <citation type="submission" date="2022-11" db="UniProtKB">
        <authorList>
            <consortium name="WormBaseParasite"/>
        </authorList>
    </citation>
    <scope>IDENTIFICATION</scope>
</reference>
<organism evidence="2 3">
    <name type="scientific">Meloidogyne incognita</name>
    <name type="common">Southern root-knot nematode worm</name>
    <name type="synonym">Oxyuris incognita</name>
    <dbReference type="NCBI Taxonomy" id="6306"/>
    <lineage>
        <taxon>Eukaryota</taxon>
        <taxon>Metazoa</taxon>
        <taxon>Ecdysozoa</taxon>
        <taxon>Nematoda</taxon>
        <taxon>Chromadorea</taxon>
        <taxon>Rhabditida</taxon>
        <taxon>Tylenchina</taxon>
        <taxon>Tylenchomorpha</taxon>
        <taxon>Tylenchoidea</taxon>
        <taxon>Meloidogynidae</taxon>
        <taxon>Meloidogyninae</taxon>
        <taxon>Meloidogyne</taxon>
        <taxon>Meloidogyne incognita group</taxon>
    </lineage>
</organism>
<dbReference type="InterPro" id="IPR012338">
    <property type="entry name" value="Beta-lactam/transpept-like"/>
</dbReference>
<feature type="domain" description="Beta-lactamase-related" evidence="1">
    <location>
        <begin position="7"/>
        <end position="53"/>
    </location>
</feature>
<evidence type="ECO:0000259" key="1">
    <source>
        <dbReference type="Pfam" id="PF00144"/>
    </source>
</evidence>
<sequence>MSVFGQKNFSDGWEREGASIAIFWQGQLVVDLYGGFADKSSKAEWKENTRTVLF</sequence>
<accession>A0A914NSF0</accession>
<dbReference type="PANTHER" id="PTHR43319">
    <property type="entry name" value="BETA-LACTAMASE-RELATED"/>
    <property type="match status" value="1"/>
</dbReference>
<dbReference type="InterPro" id="IPR052907">
    <property type="entry name" value="Beta-lactamase/esterase"/>
</dbReference>